<evidence type="ECO:0000313" key="4">
    <source>
        <dbReference type="EMBL" id="NUU94178.1"/>
    </source>
</evidence>
<name>A0A6M2FC67_9ROSI</name>
<accession>A0A6M2FC67</accession>
<sequence length="219" mass="24980">MKLHFGNKIFRPHYNVNMTAVQVGHEFLSLPTDVFEAGDRKGAIIDSGTTLAYLPEMVYKPLVSKIISQQPDLKVHTVRDEYTCFQYSDSLDDGFPNVTFHFENSVILKVYPHEYLFPFEGLWCIGWQNSGVQSRDRRNMTLLGDLVLSNKLVLYDLENQAIGWTEYNCSSSIQVLDERTGTVHLVGYHYINSARSLNVPWAMLLLLLLLSTLLLSLVC</sequence>
<reference evidence="4" key="1">
    <citation type="submission" date="2020-03" db="EMBL/GenBank/DDBJ databases">
        <authorList>
            <person name="Zhang R."/>
        </authorList>
    </citation>
    <scope>NUCLEOTIDE SEQUENCE</scope>
</reference>
<dbReference type="InterPro" id="IPR033121">
    <property type="entry name" value="PEPTIDASE_A1"/>
</dbReference>
<dbReference type="Gene3D" id="2.40.70.10">
    <property type="entry name" value="Acid Proteases"/>
    <property type="match status" value="1"/>
</dbReference>
<evidence type="ECO:0000256" key="2">
    <source>
        <dbReference type="SAM" id="Phobius"/>
    </source>
</evidence>
<dbReference type="AlphaFoldDB" id="A0A6M2FC67"/>
<dbReference type="PANTHER" id="PTHR13683:SF685">
    <property type="entry name" value="EUKARYOTIC ASPARTYL PROTEASE FAMILY PROTEIN"/>
    <property type="match status" value="1"/>
</dbReference>
<evidence type="ECO:0000259" key="3">
    <source>
        <dbReference type="PROSITE" id="PS51767"/>
    </source>
</evidence>
<dbReference type="EMBL" id="GILB01013845">
    <property type="protein sequence ID" value="NUU94178.1"/>
    <property type="molecule type" value="Transcribed_RNA"/>
</dbReference>
<evidence type="ECO:0000256" key="1">
    <source>
        <dbReference type="ARBA" id="ARBA00007447"/>
    </source>
</evidence>
<comment type="similarity">
    <text evidence="1">Belongs to the peptidase A1 family.</text>
</comment>
<dbReference type="PANTHER" id="PTHR13683">
    <property type="entry name" value="ASPARTYL PROTEASES"/>
    <property type="match status" value="1"/>
</dbReference>
<feature type="domain" description="Peptidase A1" evidence="3">
    <location>
        <begin position="1"/>
        <end position="165"/>
    </location>
</feature>
<dbReference type="SUPFAM" id="SSF50630">
    <property type="entry name" value="Acid proteases"/>
    <property type="match status" value="1"/>
</dbReference>
<dbReference type="Pfam" id="PF14541">
    <property type="entry name" value="TAXi_C"/>
    <property type="match status" value="1"/>
</dbReference>
<dbReference type="FunFam" id="2.40.70.10:FF:000056">
    <property type="entry name" value="Eukaryotic aspartyl protease family protein"/>
    <property type="match status" value="1"/>
</dbReference>
<organism evidence="4">
    <name type="scientific">Populus davidiana</name>
    <dbReference type="NCBI Taxonomy" id="266767"/>
    <lineage>
        <taxon>Eukaryota</taxon>
        <taxon>Viridiplantae</taxon>
        <taxon>Streptophyta</taxon>
        <taxon>Embryophyta</taxon>
        <taxon>Tracheophyta</taxon>
        <taxon>Spermatophyta</taxon>
        <taxon>Magnoliopsida</taxon>
        <taxon>eudicotyledons</taxon>
        <taxon>Gunneridae</taxon>
        <taxon>Pentapetalae</taxon>
        <taxon>rosids</taxon>
        <taxon>fabids</taxon>
        <taxon>Malpighiales</taxon>
        <taxon>Salicaceae</taxon>
        <taxon>Saliceae</taxon>
        <taxon>Populus</taxon>
    </lineage>
</organism>
<dbReference type="InterPro" id="IPR032799">
    <property type="entry name" value="TAXi_C"/>
</dbReference>
<dbReference type="GO" id="GO:0006508">
    <property type="term" value="P:proteolysis"/>
    <property type="evidence" value="ECO:0007669"/>
    <property type="project" value="InterPro"/>
</dbReference>
<proteinExistence type="inferred from homology"/>
<keyword evidence="2" id="KW-1133">Transmembrane helix</keyword>
<keyword evidence="2" id="KW-0812">Transmembrane</keyword>
<dbReference type="GO" id="GO:0004190">
    <property type="term" value="F:aspartic-type endopeptidase activity"/>
    <property type="evidence" value="ECO:0007669"/>
    <property type="project" value="InterPro"/>
</dbReference>
<dbReference type="InterPro" id="IPR021109">
    <property type="entry name" value="Peptidase_aspartic_dom_sf"/>
</dbReference>
<dbReference type="PROSITE" id="PS51767">
    <property type="entry name" value="PEPTIDASE_A1"/>
    <property type="match status" value="1"/>
</dbReference>
<keyword evidence="2" id="KW-0472">Membrane</keyword>
<protein>
    <recommendedName>
        <fullName evidence="3">Peptidase A1 domain-containing protein</fullName>
    </recommendedName>
</protein>
<feature type="transmembrane region" description="Helical" evidence="2">
    <location>
        <begin position="199"/>
        <end position="218"/>
    </location>
</feature>
<dbReference type="InterPro" id="IPR001461">
    <property type="entry name" value="Aspartic_peptidase_A1"/>
</dbReference>